<comment type="pathway">
    <text evidence="1">Purine metabolism; IMP biosynthesis via de novo pathway; 5-amino-1-(5-phospho-D-ribosyl)imidazole from N(2)-formyl-N(1)-(5-phospho-D-ribosyl)glycinamide: step 2/2.</text>
</comment>
<dbReference type="InterPro" id="IPR011761">
    <property type="entry name" value="ATP-grasp"/>
</dbReference>
<dbReference type="InterPro" id="IPR020561">
    <property type="entry name" value="PRibGlycinamid_synth_ATP-grasp"/>
</dbReference>
<dbReference type="Pfam" id="PF01071">
    <property type="entry name" value="GARS_A"/>
    <property type="match status" value="1"/>
</dbReference>
<evidence type="ECO:0000313" key="7">
    <source>
        <dbReference type="EMBL" id="QHU16432.1"/>
    </source>
</evidence>
<dbReference type="PANTHER" id="PTHR10520:SF12">
    <property type="entry name" value="TRIFUNCTIONAL PURINE BIOSYNTHETIC PROTEIN ADENOSINE-3"/>
    <property type="match status" value="1"/>
</dbReference>
<dbReference type="Pfam" id="PF02769">
    <property type="entry name" value="AIRS_C"/>
    <property type="match status" value="1"/>
</dbReference>
<dbReference type="PROSITE" id="PS00184">
    <property type="entry name" value="GARS"/>
    <property type="match status" value="1"/>
</dbReference>
<dbReference type="CDD" id="cd02196">
    <property type="entry name" value="PurM"/>
    <property type="match status" value="1"/>
</dbReference>
<evidence type="ECO:0000256" key="5">
    <source>
        <dbReference type="ARBA" id="ARBA00022840"/>
    </source>
</evidence>
<dbReference type="GO" id="GO:0005524">
    <property type="term" value="F:ATP binding"/>
    <property type="evidence" value="ECO:0007669"/>
    <property type="project" value="UniProtKB-KW"/>
</dbReference>
<dbReference type="Gene3D" id="3.30.1330.10">
    <property type="entry name" value="PurM-like, N-terminal domain"/>
    <property type="match status" value="1"/>
</dbReference>
<evidence type="ECO:0000259" key="6">
    <source>
        <dbReference type="PROSITE" id="PS50975"/>
    </source>
</evidence>
<keyword evidence="4" id="KW-0547">Nucleotide-binding</keyword>
<dbReference type="EC" id="6.3.3.1" evidence="2"/>
<dbReference type="GO" id="GO:0004637">
    <property type="term" value="F:phosphoribosylamine-glycine ligase activity"/>
    <property type="evidence" value="ECO:0007669"/>
    <property type="project" value="InterPro"/>
</dbReference>
<dbReference type="PROSITE" id="PS50975">
    <property type="entry name" value="ATP_GRASP"/>
    <property type="match status" value="1"/>
</dbReference>
<evidence type="ECO:0000256" key="1">
    <source>
        <dbReference type="ARBA" id="ARBA00004686"/>
    </source>
</evidence>
<organism evidence="7">
    <name type="scientific">viral metagenome</name>
    <dbReference type="NCBI Taxonomy" id="1070528"/>
    <lineage>
        <taxon>unclassified sequences</taxon>
        <taxon>metagenomes</taxon>
        <taxon>organismal metagenomes</taxon>
    </lineage>
</organism>
<evidence type="ECO:0000256" key="4">
    <source>
        <dbReference type="ARBA" id="ARBA00022741"/>
    </source>
</evidence>
<accession>A0A6C0KEH8</accession>
<evidence type="ECO:0000256" key="3">
    <source>
        <dbReference type="ARBA" id="ARBA00022598"/>
    </source>
</evidence>
<dbReference type="SUPFAM" id="SSF52440">
    <property type="entry name" value="PreATP-grasp domain"/>
    <property type="match status" value="1"/>
</dbReference>
<protein>
    <recommendedName>
        <fullName evidence="2">phosphoribosylformylglycinamidine cyclo-ligase</fullName>
        <ecNumber evidence="2">6.3.3.1</ecNumber>
    </recommendedName>
</protein>
<dbReference type="SUPFAM" id="SSF55326">
    <property type="entry name" value="PurM N-terminal domain-like"/>
    <property type="match status" value="1"/>
</dbReference>
<evidence type="ECO:0000256" key="2">
    <source>
        <dbReference type="ARBA" id="ARBA00013047"/>
    </source>
</evidence>
<dbReference type="EMBL" id="MN740882">
    <property type="protein sequence ID" value="QHU16432.1"/>
    <property type="molecule type" value="Genomic_DNA"/>
</dbReference>
<dbReference type="InterPro" id="IPR020559">
    <property type="entry name" value="PRibGlycinamide_synth_CS"/>
</dbReference>
<dbReference type="Gene3D" id="3.30.1490.20">
    <property type="entry name" value="ATP-grasp fold, A domain"/>
    <property type="match status" value="1"/>
</dbReference>
<keyword evidence="3" id="KW-0436">Ligase</keyword>
<name>A0A6C0KEH8_9ZZZZ</name>
<proteinExistence type="predicted"/>
<sequence>MYNILIIGHGAREHAVAKSLRKSIIPFKLYGIGQSINVGLNTLCDEYVIMDVNNNSQILYYCNEKHIDIAILGPEQLLKNKLVAVLDDICFCIGPSFSLSKLETSKYFARKFINSNTTIRNYNPSFIGMDIYNDELIEDFCTKYDNEIVVKADGLHGGKGVKVFNKDLFSLDDIKDYCKEIINNNEVVVLEEKCVGKEFSFISILHDSHAEHTFPIMDFKRLNECDTGPNTGSMGALTDNNSLSFLTQQDIETVKIINKSIINQLELYYKTTYTGFLYGSYMKTEDGIKIIEFNCRLGDPEAIVLFENLKTSLFDIILSMKENRFANMVIEYKIQSVICKYIVPLIYPNNKLNPSYFAYNCEISSMLDLTELSNIQKDSLYYGSFDGEKMLGSRAIAICYTTNYPLMKLHEQSINNSILNGIKGDFHYRTDLIQSYQNKLIKNERKSLNYKDCGVDIDNVTDTLSICKEIVQSTYNKNVCSDLGTFGGMYSIKDYMTSMKEPILVSSTDGVGTKSEFLCKYLDHSEAFYRLGQDLVNHCINDILVQGAKPLFFLDYFASSHIKSDNLIQFIKGVSYSCKKYDCVLIGGETAEMPGIYNKNAHDFVGTIVGILDKKELIDGKQMIEKDDVVITLPSSGPHTNGYSMLNKLYAYTDKEQLHPDLLNVHRCYIDEINLLRENNISIHGLCHITGGGLKDNPPRVLPDNLTIEYNSFTIPTSFKNIQNNGNLTDEELYKVFNCGIGMFIFVNKHDVSNTLKLLKDSYIIGKTI</sequence>
<dbReference type="InterPro" id="IPR013815">
    <property type="entry name" value="ATP_grasp_subdomain_1"/>
</dbReference>
<dbReference type="InterPro" id="IPR020562">
    <property type="entry name" value="PRibGlycinamide_synth_N"/>
</dbReference>
<dbReference type="SUPFAM" id="SSF56042">
    <property type="entry name" value="PurM C-terminal domain-like"/>
    <property type="match status" value="1"/>
</dbReference>
<dbReference type="PANTHER" id="PTHR10520">
    <property type="entry name" value="TRIFUNCTIONAL PURINE BIOSYNTHETIC PROTEIN ADENOSINE-3-RELATED"/>
    <property type="match status" value="1"/>
</dbReference>
<dbReference type="Gene3D" id="3.90.650.10">
    <property type="entry name" value="PurM-like C-terminal domain"/>
    <property type="match status" value="1"/>
</dbReference>
<dbReference type="SUPFAM" id="SSF56059">
    <property type="entry name" value="Glutathione synthetase ATP-binding domain-like"/>
    <property type="match status" value="1"/>
</dbReference>
<dbReference type="InterPro" id="IPR036921">
    <property type="entry name" value="PurM-like_N_sf"/>
</dbReference>
<dbReference type="GO" id="GO:0006189">
    <property type="term" value="P:'de novo' IMP biosynthetic process"/>
    <property type="evidence" value="ECO:0007669"/>
    <property type="project" value="UniProtKB-UniPathway"/>
</dbReference>
<dbReference type="UniPathway" id="UPA00074">
    <property type="reaction ID" value="UER00129"/>
</dbReference>
<dbReference type="InterPro" id="IPR016188">
    <property type="entry name" value="PurM-like_N"/>
</dbReference>
<dbReference type="NCBIfam" id="TIGR00878">
    <property type="entry name" value="purM"/>
    <property type="match status" value="1"/>
</dbReference>
<dbReference type="GO" id="GO:0005829">
    <property type="term" value="C:cytosol"/>
    <property type="evidence" value="ECO:0007669"/>
    <property type="project" value="TreeGrafter"/>
</dbReference>
<dbReference type="Gene3D" id="3.40.50.20">
    <property type="match status" value="1"/>
</dbReference>
<keyword evidence="5" id="KW-0067">ATP-binding</keyword>
<dbReference type="Pfam" id="PF00586">
    <property type="entry name" value="AIRS"/>
    <property type="match status" value="1"/>
</dbReference>
<dbReference type="Gene3D" id="3.30.470.20">
    <property type="entry name" value="ATP-grasp fold, B domain"/>
    <property type="match status" value="1"/>
</dbReference>
<dbReference type="GO" id="GO:0046872">
    <property type="term" value="F:metal ion binding"/>
    <property type="evidence" value="ECO:0007669"/>
    <property type="project" value="InterPro"/>
</dbReference>
<dbReference type="InterPro" id="IPR036676">
    <property type="entry name" value="PurM-like_C_sf"/>
</dbReference>
<dbReference type="Pfam" id="PF02844">
    <property type="entry name" value="GARS_N"/>
    <property type="match status" value="1"/>
</dbReference>
<dbReference type="InterPro" id="IPR010918">
    <property type="entry name" value="PurM-like_C_dom"/>
</dbReference>
<dbReference type="GO" id="GO:0004641">
    <property type="term" value="F:phosphoribosylformylglycinamidine cyclo-ligase activity"/>
    <property type="evidence" value="ECO:0007669"/>
    <property type="project" value="UniProtKB-EC"/>
</dbReference>
<dbReference type="SMART" id="SM01209">
    <property type="entry name" value="GARS_A"/>
    <property type="match status" value="1"/>
</dbReference>
<dbReference type="GO" id="GO:0046084">
    <property type="term" value="P:adenine biosynthetic process"/>
    <property type="evidence" value="ECO:0007669"/>
    <property type="project" value="TreeGrafter"/>
</dbReference>
<dbReference type="AlphaFoldDB" id="A0A6C0KEH8"/>
<dbReference type="InterPro" id="IPR004733">
    <property type="entry name" value="PurM_cligase"/>
</dbReference>
<reference evidence="7" key="1">
    <citation type="journal article" date="2020" name="Nature">
        <title>Giant virus diversity and host interactions through global metagenomics.</title>
        <authorList>
            <person name="Schulz F."/>
            <person name="Roux S."/>
            <person name="Paez-Espino D."/>
            <person name="Jungbluth S."/>
            <person name="Walsh D.A."/>
            <person name="Denef V.J."/>
            <person name="McMahon K.D."/>
            <person name="Konstantinidis K.T."/>
            <person name="Eloe-Fadrosh E.A."/>
            <person name="Kyrpides N.C."/>
            <person name="Woyke T."/>
        </authorList>
    </citation>
    <scope>NUCLEOTIDE SEQUENCE</scope>
    <source>
        <strain evidence="7">GVMAG-S-3300011013-78</strain>
    </source>
</reference>
<dbReference type="InterPro" id="IPR016185">
    <property type="entry name" value="PreATP-grasp_dom_sf"/>
</dbReference>
<feature type="domain" description="ATP-grasp" evidence="6">
    <location>
        <begin position="115"/>
        <end position="322"/>
    </location>
</feature>